<dbReference type="GeneID" id="37011554"/>
<dbReference type="Proteomes" id="UP000245942">
    <property type="component" value="Unassembled WGS sequence"/>
</dbReference>
<evidence type="ECO:0000313" key="1">
    <source>
        <dbReference type="EMBL" id="PWN20137.1"/>
    </source>
</evidence>
<protein>
    <submittedName>
        <fullName evidence="1">Uncharacterized protein</fullName>
    </submittedName>
</protein>
<dbReference type="EMBL" id="KZ819329">
    <property type="protein sequence ID" value="PWN20137.1"/>
    <property type="molecule type" value="Genomic_DNA"/>
</dbReference>
<keyword evidence="2" id="KW-1185">Reference proteome</keyword>
<reference evidence="1 2" key="1">
    <citation type="journal article" date="2018" name="Mol. Biol. Evol.">
        <title>Broad Genomic Sampling Reveals a Smut Pathogenic Ancestry of the Fungal Clade Ustilaginomycotina.</title>
        <authorList>
            <person name="Kijpornyongpan T."/>
            <person name="Mondo S.J."/>
            <person name="Barry K."/>
            <person name="Sandor L."/>
            <person name="Lee J."/>
            <person name="Lipzen A."/>
            <person name="Pangilinan J."/>
            <person name="LaButti K."/>
            <person name="Hainaut M."/>
            <person name="Henrissat B."/>
            <person name="Grigoriev I.V."/>
            <person name="Spatafora J.W."/>
            <person name="Aime M.C."/>
        </authorList>
    </citation>
    <scope>NUCLEOTIDE SEQUENCE [LARGE SCALE GENOMIC DNA]</scope>
    <source>
        <strain evidence="1 2">MCA 4718</strain>
    </source>
</reference>
<proteinExistence type="predicted"/>
<gene>
    <name evidence="1" type="ORF">BCV69DRAFT_220951</name>
</gene>
<organism evidence="1 2">
    <name type="scientific">Pseudomicrostroma glucosiphilum</name>
    <dbReference type="NCBI Taxonomy" id="1684307"/>
    <lineage>
        <taxon>Eukaryota</taxon>
        <taxon>Fungi</taxon>
        <taxon>Dikarya</taxon>
        <taxon>Basidiomycota</taxon>
        <taxon>Ustilaginomycotina</taxon>
        <taxon>Exobasidiomycetes</taxon>
        <taxon>Microstromatales</taxon>
        <taxon>Microstromatales incertae sedis</taxon>
        <taxon>Pseudomicrostroma</taxon>
    </lineage>
</organism>
<dbReference type="RefSeq" id="XP_025347297.1">
    <property type="nucleotide sequence ID" value="XM_025489820.1"/>
</dbReference>
<accession>A0A316U4F2</accession>
<name>A0A316U4F2_9BASI</name>
<evidence type="ECO:0000313" key="2">
    <source>
        <dbReference type="Proteomes" id="UP000245942"/>
    </source>
</evidence>
<sequence>MPISSLPPARGIRVERQLDRQNILSSTTARIDRIWAFQVDDRGRIGCHEPDNVRLTDWARNKARCPGSLARQSGIFEDAVLTNLVLRPALGDIVADHILAELLTALPLAIPDLGQAKASVHAYDFPDSHRGEIRQVRRAEQDWYILNLTGIFPVHLVLSFRSYSLLHIKSQSLLYIEPRACSPKICGQSLLIEPGLTEIRPPITGVQLSTRVYLYTFEHEFP</sequence>
<dbReference type="AlphaFoldDB" id="A0A316U4F2"/>